<dbReference type="InterPro" id="IPR000244">
    <property type="entry name" value="Ribosomal_bL9"/>
</dbReference>
<dbReference type="GO" id="GO:0006412">
    <property type="term" value="P:translation"/>
    <property type="evidence" value="ECO:0007669"/>
    <property type="project" value="UniProtKB-UniRule"/>
</dbReference>
<feature type="domain" description="Ribosomal protein L9" evidence="9">
    <location>
        <begin position="13"/>
        <end position="40"/>
    </location>
</feature>
<keyword evidence="2 7" id="KW-0699">rRNA-binding</keyword>
<evidence type="ECO:0000256" key="2">
    <source>
        <dbReference type="ARBA" id="ARBA00022730"/>
    </source>
</evidence>
<dbReference type="InterPro" id="IPR036935">
    <property type="entry name" value="Ribosomal_bL9_N_sf"/>
</dbReference>
<proteinExistence type="inferred from homology"/>
<keyword evidence="5 7" id="KW-0687">Ribonucleoprotein</keyword>
<evidence type="ECO:0000256" key="7">
    <source>
        <dbReference type="HAMAP-Rule" id="MF_00503"/>
    </source>
</evidence>
<comment type="similarity">
    <text evidence="1 7">Belongs to the bacterial ribosomal protein bL9 family.</text>
</comment>
<evidence type="ECO:0000256" key="3">
    <source>
        <dbReference type="ARBA" id="ARBA00022884"/>
    </source>
</evidence>
<dbReference type="GO" id="GO:0005840">
    <property type="term" value="C:ribosome"/>
    <property type="evidence" value="ECO:0007669"/>
    <property type="project" value="UniProtKB-KW"/>
</dbReference>
<organism evidence="10 11">
    <name type="scientific">Anaerosphaera aminiphila DSM 21120</name>
    <dbReference type="NCBI Taxonomy" id="1120995"/>
    <lineage>
        <taxon>Bacteria</taxon>
        <taxon>Bacillati</taxon>
        <taxon>Bacillota</taxon>
        <taxon>Tissierellia</taxon>
        <taxon>Tissierellales</taxon>
        <taxon>Peptoniphilaceae</taxon>
        <taxon>Anaerosphaera</taxon>
    </lineage>
</organism>
<evidence type="ECO:0000313" key="10">
    <source>
        <dbReference type="EMBL" id="SHH65889.1"/>
    </source>
</evidence>
<evidence type="ECO:0000256" key="1">
    <source>
        <dbReference type="ARBA" id="ARBA00010605"/>
    </source>
</evidence>
<dbReference type="InterPro" id="IPR009027">
    <property type="entry name" value="Ribosomal_bL9/RNase_H1_N"/>
</dbReference>
<evidence type="ECO:0000256" key="8">
    <source>
        <dbReference type="SAM" id="Coils"/>
    </source>
</evidence>
<dbReference type="Pfam" id="PF03948">
    <property type="entry name" value="Ribosomal_L9_C"/>
    <property type="match status" value="1"/>
</dbReference>
<comment type="function">
    <text evidence="7">Binds to the 23S rRNA.</text>
</comment>
<keyword evidence="3 7" id="KW-0694">RNA-binding</keyword>
<evidence type="ECO:0000256" key="4">
    <source>
        <dbReference type="ARBA" id="ARBA00022980"/>
    </source>
</evidence>
<dbReference type="PROSITE" id="PS00651">
    <property type="entry name" value="RIBOSOMAL_L9"/>
    <property type="match status" value="1"/>
</dbReference>
<keyword evidence="11" id="KW-1185">Reference proteome</keyword>
<dbReference type="InterPro" id="IPR020070">
    <property type="entry name" value="Ribosomal_bL9_N"/>
</dbReference>
<dbReference type="HAMAP" id="MF_00503">
    <property type="entry name" value="Ribosomal_bL9"/>
    <property type="match status" value="1"/>
</dbReference>
<reference evidence="10 11" key="1">
    <citation type="submission" date="2016-11" db="EMBL/GenBank/DDBJ databases">
        <authorList>
            <person name="Jaros S."/>
            <person name="Januszkiewicz K."/>
            <person name="Wedrychowicz H."/>
        </authorList>
    </citation>
    <scope>NUCLEOTIDE SEQUENCE [LARGE SCALE GENOMIC DNA]</scope>
    <source>
        <strain evidence="10 11">DSM 21120</strain>
    </source>
</reference>
<dbReference type="GO" id="GO:1990904">
    <property type="term" value="C:ribonucleoprotein complex"/>
    <property type="evidence" value="ECO:0007669"/>
    <property type="project" value="UniProtKB-KW"/>
</dbReference>
<gene>
    <name evidence="7" type="primary">rplI</name>
    <name evidence="10" type="ORF">SAMN02745245_01862</name>
</gene>
<evidence type="ECO:0000256" key="5">
    <source>
        <dbReference type="ARBA" id="ARBA00023274"/>
    </source>
</evidence>
<dbReference type="EMBL" id="FQXI01000020">
    <property type="protein sequence ID" value="SHH65889.1"/>
    <property type="molecule type" value="Genomic_DNA"/>
</dbReference>
<dbReference type="InterPro" id="IPR036791">
    <property type="entry name" value="Ribosomal_bL9_C_sf"/>
</dbReference>
<evidence type="ECO:0000256" key="6">
    <source>
        <dbReference type="ARBA" id="ARBA00035292"/>
    </source>
</evidence>
<dbReference type="PANTHER" id="PTHR21368">
    <property type="entry name" value="50S RIBOSOMAL PROTEIN L9"/>
    <property type="match status" value="1"/>
</dbReference>
<dbReference type="OrthoDB" id="9788336at2"/>
<name>A0A1M5USB3_9FIRM</name>
<accession>A0A1M5USB3</accession>
<dbReference type="InterPro" id="IPR020069">
    <property type="entry name" value="Ribosomal_bL9_C"/>
</dbReference>
<dbReference type="Gene3D" id="3.10.430.100">
    <property type="entry name" value="Ribosomal protein L9, C-terminal domain"/>
    <property type="match status" value="1"/>
</dbReference>
<dbReference type="SUPFAM" id="SSF55653">
    <property type="entry name" value="Ribosomal protein L9 C-domain"/>
    <property type="match status" value="1"/>
</dbReference>
<dbReference type="GO" id="GO:0003735">
    <property type="term" value="F:structural constituent of ribosome"/>
    <property type="evidence" value="ECO:0007669"/>
    <property type="project" value="InterPro"/>
</dbReference>
<protein>
    <recommendedName>
        <fullName evidence="6 7">Large ribosomal subunit protein bL9</fullName>
    </recommendedName>
</protein>
<dbReference type="STRING" id="1120995.SAMN02745245_01862"/>
<dbReference type="AlphaFoldDB" id="A0A1M5USB3"/>
<dbReference type="SUPFAM" id="SSF55658">
    <property type="entry name" value="L9 N-domain-like"/>
    <property type="match status" value="1"/>
</dbReference>
<keyword evidence="4 7" id="KW-0689">Ribosomal protein</keyword>
<evidence type="ECO:0000313" key="11">
    <source>
        <dbReference type="Proteomes" id="UP000184032"/>
    </source>
</evidence>
<dbReference type="Proteomes" id="UP000184032">
    <property type="component" value="Unassembled WGS sequence"/>
</dbReference>
<dbReference type="RefSeq" id="WP_073185630.1">
    <property type="nucleotide sequence ID" value="NZ_FQXI01000020.1"/>
</dbReference>
<evidence type="ECO:0000259" key="9">
    <source>
        <dbReference type="PROSITE" id="PS00651"/>
    </source>
</evidence>
<dbReference type="GO" id="GO:0019843">
    <property type="term" value="F:rRNA binding"/>
    <property type="evidence" value="ECO:0007669"/>
    <property type="project" value="UniProtKB-UniRule"/>
</dbReference>
<dbReference type="Gene3D" id="3.40.5.10">
    <property type="entry name" value="Ribosomal protein L9, N-terminal domain"/>
    <property type="match status" value="1"/>
</dbReference>
<keyword evidence="8" id="KW-0175">Coiled coil</keyword>
<feature type="coiled-coil region" evidence="8">
    <location>
        <begin position="37"/>
        <end position="75"/>
    </location>
</feature>
<sequence>MKVILLKDDKNLGKAGDLVEAKDGYARNFLIPRKVAIEATTKNLENWKEQKKVEAEEEKQRRADATELKKQIEKNKVVLSAKAGEGGRLFGAITSKDIQEAIKEQLKLDVDKKKIDLKENIKTEGMSEVDIKLYSEIIASLKVVVEAK</sequence>
<dbReference type="InterPro" id="IPR020594">
    <property type="entry name" value="Ribosomal_bL9_bac/chp"/>
</dbReference>
<dbReference type="Pfam" id="PF01281">
    <property type="entry name" value="Ribosomal_L9_N"/>
    <property type="match status" value="1"/>
</dbReference>
<dbReference type="NCBIfam" id="TIGR00158">
    <property type="entry name" value="L9"/>
    <property type="match status" value="1"/>
</dbReference>